<dbReference type="Proteomes" id="UP001174936">
    <property type="component" value="Unassembled WGS sequence"/>
</dbReference>
<reference evidence="1" key="1">
    <citation type="submission" date="2023-06" db="EMBL/GenBank/DDBJ databases">
        <title>Genome-scale phylogeny and comparative genomics of the fungal order Sordariales.</title>
        <authorList>
            <consortium name="Lawrence Berkeley National Laboratory"/>
            <person name="Hensen N."/>
            <person name="Bonometti L."/>
            <person name="Westerberg I."/>
            <person name="Brannstrom I.O."/>
            <person name="Guillou S."/>
            <person name="Cros-Aarteil S."/>
            <person name="Calhoun S."/>
            <person name="Haridas S."/>
            <person name="Kuo A."/>
            <person name="Mondo S."/>
            <person name="Pangilinan J."/>
            <person name="Riley R."/>
            <person name="Labutti K."/>
            <person name="Andreopoulos B."/>
            <person name="Lipzen A."/>
            <person name="Chen C."/>
            <person name="Yanf M."/>
            <person name="Daum C."/>
            <person name="Ng V."/>
            <person name="Clum A."/>
            <person name="Steindorff A."/>
            <person name="Ohm R."/>
            <person name="Martin F."/>
            <person name="Silar P."/>
            <person name="Natvig D."/>
            <person name="Lalanne C."/>
            <person name="Gautier V."/>
            <person name="Ament-Velasquez S.L."/>
            <person name="Kruys A."/>
            <person name="Hutchinson M.I."/>
            <person name="Powell A.J."/>
            <person name="Barry K."/>
            <person name="Miller A.N."/>
            <person name="Grigoriev I.V."/>
            <person name="Debuchy R."/>
            <person name="Gladieux P."/>
            <person name="Thoren M.H."/>
            <person name="Johannesson H."/>
        </authorList>
    </citation>
    <scope>NUCLEOTIDE SEQUENCE</scope>
    <source>
        <strain evidence="1">SMH2532-1</strain>
    </source>
</reference>
<gene>
    <name evidence="1" type="ORF">B0T16DRAFT_20168</name>
</gene>
<sequence>MQVCVGQGGKTTDGLEISATSRPRRNFLFAQTRSHKGRCGGEFKTRWGTRTRELRPFGGFVRALVGIYRRRMGVLGAAGREAGERHWGMAWVWFGLVVKIRNRPRQARSRQGLLLCNPASQQDRSGEVAARLCGRKDDGKKEKDKHRRTSICPRQILGRAGKVVCRRGLAGWKGLCPYVASLAWSRDGCRRSGRAASPKRKKAVLYSPTCSEIAADGGALTSSVVSEGLAASNPYRVAAESVMITW</sequence>
<organism evidence="1 2">
    <name type="scientific">Cercophora newfieldiana</name>
    <dbReference type="NCBI Taxonomy" id="92897"/>
    <lineage>
        <taxon>Eukaryota</taxon>
        <taxon>Fungi</taxon>
        <taxon>Dikarya</taxon>
        <taxon>Ascomycota</taxon>
        <taxon>Pezizomycotina</taxon>
        <taxon>Sordariomycetes</taxon>
        <taxon>Sordariomycetidae</taxon>
        <taxon>Sordariales</taxon>
        <taxon>Lasiosphaeriaceae</taxon>
        <taxon>Cercophora</taxon>
    </lineage>
</organism>
<protein>
    <submittedName>
        <fullName evidence="1">Uncharacterized protein</fullName>
    </submittedName>
</protein>
<keyword evidence="2" id="KW-1185">Reference proteome</keyword>
<name>A0AA40CY91_9PEZI</name>
<accession>A0AA40CY91</accession>
<dbReference type="EMBL" id="JAULSV010000001">
    <property type="protein sequence ID" value="KAK0655851.1"/>
    <property type="molecule type" value="Genomic_DNA"/>
</dbReference>
<evidence type="ECO:0000313" key="2">
    <source>
        <dbReference type="Proteomes" id="UP001174936"/>
    </source>
</evidence>
<comment type="caution">
    <text evidence="1">The sequence shown here is derived from an EMBL/GenBank/DDBJ whole genome shotgun (WGS) entry which is preliminary data.</text>
</comment>
<dbReference type="AlphaFoldDB" id="A0AA40CY91"/>
<proteinExistence type="predicted"/>
<evidence type="ECO:0000313" key="1">
    <source>
        <dbReference type="EMBL" id="KAK0655851.1"/>
    </source>
</evidence>